<dbReference type="Proteomes" id="UP000240009">
    <property type="component" value="Unassembled WGS sequence"/>
</dbReference>
<dbReference type="OrthoDB" id="249876at2"/>
<proteinExistence type="predicted"/>
<keyword evidence="1" id="KW-0732">Signal</keyword>
<dbReference type="RefSeq" id="WP_105352560.1">
    <property type="nucleotide sequence ID" value="NZ_PUIA01000030.1"/>
</dbReference>
<comment type="caution">
    <text evidence="3">The sequence shown here is derived from an EMBL/GenBank/DDBJ whole genome shotgun (WGS) entry which is preliminary data.</text>
</comment>
<dbReference type="InterPro" id="IPR011464">
    <property type="entry name" value="DUF1570"/>
</dbReference>
<evidence type="ECO:0000259" key="2">
    <source>
        <dbReference type="Pfam" id="PF07607"/>
    </source>
</evidence>
<dbReference type="AlphaFoldDB" id="A0A2S8FT03"/>
<gene>
    <name evidence="3" type="ORF">C5Y96_09760</name>
</gene>
<feature type="signal peptide" evidence="1">
    <location>
        <begin position="1"/>
        <end position="29"/>
    </location>
</feature>
<name>A0A2S8FT03_9BACT</name>
<reference evidence="3 4" key="1">
    <citation type="submission" date="2018-02" db="EMBL/GenBank/DDBJ databases">
        <title>Comparative genomes isolates from brazilian mangrove.</title>
        <authorList>
            <person name="Araujo J.E."/>
            <person name="Taketani R.G."/>
            <person name="Silva M.C.P."/>
            <person name="Loureco M.V."/>
            <person name="Andreote F.D."/>
        </authorList>
    </citation>
    <scope>NUCLEOTIDE SEQUENCE [LARGE SCALE GENOMIC DNA]</scope>
    <source>
        <strain evidence="3 4">HEX-2 MGV</strain>
    </source>
</reference>
<accession>A0A2S8FT03</accession>
<feature type="chain" id="PRO_5015435905" description="DUF1570 domain-containing protein" evidence="1">
    <location>
        <begin position="30"/>
        <end position="275"/>
    </location>
</feature>
<dbReference type="EMBL" id="PUIA01000030">
    <property type="protein sequence ID" value="PQO35309.1"/>
    <property type="molecule type" value="Genomic_DNA"/>
</dbReference>
<feature type="domain" description="DUF1570" evidence="2">
    <location>
        <begin position="136"/>
        <end position="232"/>
    </location>
</feature>
<evidence type="ECO:0000256" key="1">
    <source>
        <dbReference type="SAM" id="SignalP"/>
    </source>
</evidence>
<dbReference type="Pfam" id="PF07607">
    <property type="entry name" value="DUF1570"/>
    <property type="match status" value="1"/>
</dbReference>
<sequence>MACFKQLIELRLALLISCCALLSIGCAMWNNQVHDAPPAFVDDVPLHIEADFDLQDDSQVLQEVRNLKMELRDDLGIPFSNDKIHVRIFRDGTTFAEFTRQHFPQLNGRRALFVVERGEYYVYAIWSESVLSDLRHELTHAYLNSSVGTLPLWLDEGLAEYYEVAGVPGRLNREHLPWLADGMNRGQWQPDLERLATLAKPEQMTSTDYAESWLWVHYLMQNQRSDIIRGYLVARRDKQIVDPIPLAIRNTIPQAELRLASHVSATYPADKPRLP</sequence>
<dbReference type="PROSITE" id="PS51257">
    <property type="entry name" value="PROKAR_LIPOPROTEIN"/>
    <property type="match status" value="1"/>
</dbReference>
<organism evidence="3 4">
    <name type="scientific">Blastopirellula marina</name>
    <dbReference type="NCBI Taxonomy" id="124"/>
    <lineage>
        <taxon>Bacteria</taxon>
        <taxon>Pseudomonadati</taxon>
        <taxon>Planctomycetota</taxon>
        <taxon>Planctomycetia</taxon>
        <taxon>Pirellulales</taxon>
        <taxon>Pirellulaceae</taxon>
        <taxon>Blastopirellula</taxon>
    </lineage>
</organism>
<protein>
    <recommendedName>
        <fullName evidence="2">DUF1570 domain-containing protein</fullName>
    </recommendedName>
</protein>
<evidence type="ECO:0000313" key="4">
    <source>
        <dbReference type="Proteomes" id="UP000240009"/>
    </source>
</evidence>
<evidence type="ECO:0000313" key="3">
    <source>
        <dbReference type="EMBL" id="PQO35309.1"/>
    </source>
</evidence>